<keyword evidence="3" id="KW-1185">Reference proteome</keyword>
<comment type="caution">
    <text evidence="2">The sequence shown here is derived from an EMBL/GenBank/DDBJ whole genome shotgun (WGS) entry which is preliminary data.</text>
</comment>
<evidence type="ECO:0000313" key="3">
    <source>
        <dbReference type="Proteomes" id="UP000290849"/>
    </source>
</evidence>
<protein>
    <submittedName>
        <fullName evidence="2">DUF2239 domain-containing protein</fullName>
    </submittedName>
</protein>
<accession>A0A4Q1HMH4</accession>
<evidence type="ECO:0000256" key="1">
    <source>
        <dbReference type="SAM" id="MobiDB-lite"/>
    </source>
</evidence>
<evidence type="ECO:0000313" key="2">
    <source>
        <dbReference type="EMBL" id="RXN91390.1"/>
    </source>
</evidence>
<gene>
    <name evidence="2" type="ORF">C7R54_09565</name>
</gene>
<dbReference type="InterPro" id="IPR018715">
    <property type="entry name" value="DUF2239"/>
</dbReference>
<sequence>MNMPSTDLATPAPVTHGAVPSIASFTSFDGYRRLASGSIERAAVALKEALDSGAAGPLLLFDDSNGRTIDIDTRGGTADVVARLEGHPVVVAQAAAAQAAPAESDEPPAQPRGRGRPKLGVVAREVTLLPRHWEWLAAQPGGASIALRKLVEEARRSGGEKARLRKAREAAYHFMLAIGGDLPGFEEASRALFADDREGFAARISAWPADVRDHALRLGFDGAAQTATR</sequence>
<organism evidence="2 3">
    <name type="scientific">Achromobacter aloeverae</name>
    <dbReference type="NCBI Taxonomy" id="1750518"/>
    <lineage>
        <taxon>Bacteria</taxon>
        <taxon>Pseudomonadati</taxon>
        <taxon>Pseudomonadota</taxon>
        <taxon>Betaproteobacteria</taxon>
        <taxon>Burkholderiales</taxon>
        <taxon>Alcaligenaceae</taxon>
        <taxon>Achromobacter</taxon>
    </lineage>
</organism>
<dbReference type="EMBL" id="PYAL01000002">
    <property type="protein sequence ID" value="RXN91390.1"/>
    <property type="molecule type" value="Genomic_DNA"/>
</dbReference>
<proteinExistence type="predicted"/>
<dbReference type="AlphaFoldDB" id="A0A4Q1HMH4"/>
<dbReference type="OrthoDB" id="282960at2"/>
<reference evidence="2 3" key="1">
    <citation type="journal article" date="2017" name="Int. J. Syst. Evol. Microbiol.">
        <title>Achromobacter aloeverae sp. nov., isolated from the root of Aloe vera (L.) Burm.f.</title>
        <authorList>
            <person name="Kuncharoen N."/>
            <person name="Muramatsu Y."/>
            <person name="Shibata C."/>
            <person name="Kamakura Y."/>
            <person name="Nakagawa Y."/>
            <person name="Tanasupawat S."/>
        </authorList>
    </citation>
    <scope>NUCLEOTIDE SEQUENCE [LARGE SCALE GENOMIC DNA]</scope>
    <source>
        <strain evidence="2 3">AVA-1</strain>
    </source>
</reference>
<dbReference type="Proteomes" id="UP000290849">
    <property type="component" value="Unassembled WGS sequence"/>
</dbReference>
<dbReference type="Pfam" id="PF09998">
    <property type="entry name" value="DUF2239"/>
    <property type="match status" value="1"/>
</dbReference>
<name>A0A4Q1HMH4_9BURK</name>
<feature type="region of interest" description="Disordered" evidence="1">
    <location>
        <begin position="95"/>
        <end position="117"/>
    </location>
</feature>